<dbReference type="EC" id="4.2.2.-" evidence="4"/>
<comment type="caution">
    <text evidence="9">The sequence shown here is derived from an EMBL/GenBank/DDBJ whole genome shotgun (WGS) entry which is preliminary data.</text>
</comment>
<dbReference type="SUPFAM" id="SSF110997">
    <property type="entry name" value="Sporulation related repeat"/>
    <property type="match status" value="1"/>
</dbReference>
<feature type="domain" description="SPOR" evidence="8">
    <location>
        <begin position="320"/>
        <end position="403"/>
    </location>
</feature>
<dbReference type="Pfam" id="PF03330">
    <property type="entry name" value="DPBB_1"/>
    <property type="match status" value="1"/>
</dbReference>
<gene>
    <name evidence="4" type="primary">rlpA</name>
    <name evidence="9" type="ORF">GCM10022212_18220</name>
</gene>
<keyword evidence="4" id="KW-0564">Palmitate</keyword>
<feature type="chain" id="PRO_5045864398" description="Endolytic peptidoglycan transglycosylase RlpA" evidence="7">
    <location>
        <begin position="28"/>
        <end position="403"/>
    </location>
</feature>
<proteinExistence type="inferred from homology"/>
<dbReference type="InterPro" id="IPR034718">
    <property type="entry name" value="RlpA"/>
</dbReference>
<keyword evidence="4" id="KW-0472">Membrane</keyword>
<dbReference type="SUPFAM" id="SSF50685">
    <property type="entry name" value="Barwin-like endoglucanases"/>
    <property type="match status" value="1"/>
</dbReference>
<keyword evidence="10" id="KW-1185">Reference proteome</keyword>
<protein>
    <recommendedName>
        <fullName evidence="4">Endolytic peptidoglycan transglycosylase RlpA</fullName>
        <ecNumber evidence="4">4.2.2.-</ecNumber>
    </recommendedName>
</protein>
<dbReference type="Gene3D" id="2.40.40.10">
    <property type="entry name" value="RlpA-like domain"/>
    <property type="match status" value="1"/>
</dbReference>
<evidence type="ECO:0000313" key="10">
    <source>
        <dbReference type="Proteomes" id="UP001501353"/>
    </source>
</evidence>
<evidence type="ECO:0000256" key="3">
    <source>
        <dbReference type="ARBA" id="ARBA00023316"/>
    </source>
</evidence>
<comment type="similarity">
    <text evidence="4 5">Belongs to the RlpA family.</text>
</comment>
<dbReference type="RefSeq" id="WP_344762985.1">
    <property type="nucleotide sequence ID" value="NZ_BAAAZE010000008.1"/>
</dbReference>
<evidence type="ECO:0000256" key="4">
    <source>
        <dbReference type="HAMAP-Rule" id="MF_02071"/>
    </source>
</evidence>
<evidence type="ECO:0000313" key="9">
    <source>
        <dbReference type="EMBL" id="GAA4021619.1"/>
    </source>
</evidence>
<dbReference type="PANTHER" id="PTHR34183:SF1">
    <property type="entry name" value="ENDOLYTIC PEPTIDOGLYCAN TRANSGLYCOSYLASE RLPA"/>
    <property type="match status" value="1"/>
</dbReference>
<reference evidence="10" key="1">
    <citation type="journal article" date="2019" name="Int. J. Syst. Evol. Microbiol.">
        <title>The Global Catalogue of Microorganisms (GCM) 10K type strain sequencing project: providing services to taxonomists for standard genome sequencing and annotation.</title>
        <authorList>
            <consortium name="The Broad Institute Genomics Platform"/>
            <consortium name="The Broad Institute Genome Sequencing Center for Infectious Disease"/>
            <person name="Wu L."/>
            <person name="Ma J."/>
        </authorList>
    </citation>
    <scope>NUCLEOTIDE SEQUENCE [LARGE SCALE GENOMIC DNA]</scope>
    <source>
        <strain evidence="10">JCM 16673</strain>
    </source>
</reference>
<evidence type="ECO:0000256" key="6">
    <source>
        <dbReference type="SAM" id="MobiDB-lite"/>
    </source>
</evidence>
<dbReference type="InterPro" id="IPR007730">
    <property type="entry name" value="SPOR-like_dom"/>
</dbReference>
<dbReference type="InterPro" id="IPR036680">
    <property type="entry name" value="SPOR-like_sf"/>
</dbReference>
<feature type="region of interest" description="Disordered" evidence="6">
    <location>
        <begin position="34"/>
        <end position="80"/>
    </location>
</feature>
<evidence type="ECO:0000256" key="2">
    <source>
        <dbReference type="ARBA" id="ARBA00023239"/>
    </source>
</evidence>
<dbReference type="PROSITE" id="PS51257">
    <property type="entry name" value="PROKAR_LIPOPROTEIN"/>
    <property type="match status" value="1"/>
</dbReference>
<evidence type="ECO:0000256" key="7">
    <source>
        <dbReference type="SAM" id="SignalP"/>
    </source>
</evidence>
<evidence type="ECO:0000256" key="5">
    <source>
        <dbReference type="RuleBase" id="RU003495"/>
    </source>
</evidence>
<dbReference type="HAMAP" id="MF_02071">
    <property type="entry name" value="RlpA"/>
    <property type="match status" value="1"/>
</dbReference>
<dbReference type="InterPro" id="IPR009009">
    <property type="entry name" value="RlpA-like_DPBB"/>
</dbReference>
<evidence type="ECO:0000256" key="1">
    <source>
        <dbReference type="ARBA" id="ARBA00022729"/>
    </source>
</evidence>
<dbReference type="PROSITE" id="PS51724">
    <property type="entry name" value="SPOR"/>
    <property type="match status" value="1"/>
</dbReference>
<keyword evidence="1 7" id="KW-0732">Signal</keyword>
<sequence>MQGKPPIHTVRRNMQHGLVLVAALALAACGSVPTAPPVPADTQRDAIPSTKKPAPAMPAAGSGRGGYYQDDGPGDNPPDNLLAVPDAEPKIEANFARNNKPYVVFGKTYTPTSIDTPLKQRGIASWYGKKFHGQKTASGELYDMYKMTGAHPTMPLPSYVRVTNLANGKQVIVRINDRGPFHSSRIMDLSYTAALKLGYLGKGSSEIEIERLLPDEIARMEKDRLGERALPLMETARRPAAMPVLAALDVKMLPVMATTTVAANSATGAGPAASAEGAVIPPAMTSGTSLMMDLPAEATVTSAPQDAAALMPATSAAPASAGTPGFYVQLGAFSQAPNAEAARLRLQRDLQRDAADALPPAEVVQTGAVFRLYSGPFSSRTEAEKAAQKVLSAGGAKPFIVQR</sequence>
<organism evidence="9 10">
    <name type="scientific">Actimicrobium antarcticum</name>
    <dbReference type="NCBI Taxonomy" id="1051899"/>
    <lineage>
        <taxon>Bacteria</taxon>
        <taxon>Pseudomonadati</taxon>
        <taxon>Pseudomonadota</taxon>
        <taxon>Betaproteobacteria</taxon>
        <taxon>Burkholderiales</taxon>
        <taxon>Oxalobacteraceae</taxon>
        <taxon>Actimicrobium</taxon>
    </lineage>
</organism>
<comment type="function">
    <text evidence="4">Lytic transglycosylase with a strong preference for naked glycan strands that lack stem peptides.</text>
</comment>
<comment type="subcellular location">
    <subcellularLocation>
        <location evidence="4">Cell membrane</location>
        <topology evidence="4">Lipid-anchor</topology>
    </subcellularLocation>
</comment>
<dbReference type="EMBL" id="BAAAZE010000008">
    <property type="protein sequence ID" value="GAA4021619.1"/>
    <property type="molecule type" value="Genomic_DNA"/>
</dbReference>
<keyword evidence="4" id="KW-1003">Cell membrane</keyword>
<dbReference type="InterPro" id="IPR036908">
    <property type="entry name" value="RlpA-like_sf"/>
</dbReference>
<keyword evidence="4" id="KW-0449">Lipoprotein</keyword>
<keyword evidence="3 4" id="KW-0961">Cell wall biogenesis/degradation</keyword>
<dbReference type="InterPro" id="IPR012997">
    <property type="entry name" value="RplA"/>
</dbReference>
<dbReference type="PANTHER" id="PTHR34183">
    <property type="entry name" value="ENDOLYTIC PEPTIDOGLYCAN TRANSGLYCOSYLASE RLPA"/>
    <property type="match status" value="1"/>
</dbReference>
<keyword evidence="2 4" id="KW-0456">Lyase</keyword>
<dbReference type="NCBIfam" id="TIGR00413">
    <property type="entry name" value="rlpA"/>
    <property type="match status" value="1"/>
</dbReference>
<accession>A0ABP7T658</accession>
<dbReference type="Pfam" id="PF05036">
    <property type="entry name" value="SPOR"/>
    <property type="match status" value="1"/>
</dbReference>
<dbReference type="Gene3D" id="3.30.70.1070">
    <property type="entry name" value="Sporulation related repeat"/>
    <property type="match status" value="1"/>
</dbReference>
<feature type="signal peptide" evidence="7">
    <location>
        <begin position="1"/>
        <end position="27"/>
    </location>
</feature>
<evidence type="ECO:0000259" key="8">
    <source>
        <dbReference type="PROSITE" id="PS51724"/>
    </source>
</evidence>
<dbReference type="CDD" id="cd22268">
    <property type="entry name" value="DPBB_RlpA-like"/>
    <property type="match status" value="1"/>
</dbReference>
<name>A0ABP7T658_9BURK</name>
<dbReference type="Proteomes" id="UP001501353">
    <property type="component" value="Unassembled WGS sequence"/>
</dbReference>